<dbReference type="PRINTS" id="PR00081">
    <property type="entry name" value="GDHRDH"/>
</dbReference>
<keyword evidence="2 4" id="KW-0560">Oxidoreductase</keyword>
<gene>
    <name evidence="4" type="primary">ydfG</name>
    <name evidence="4" type="ORF">Pla133_07900</name>
</gene>
<evidence type="ECO:0000313" key="5">
    <source>
        <dbReference type="Proteomes" id="UP000316921"/>
    </source>
</evidence>
<evidence type="ECO:0000256" key="1">
    <source>
        <dbReference type="ARBA" id="ARBA00006484"/>
    </source>
</evidence>
<sequence length="259" mass="27424">MDRELALVTGASAGIGTHLARLFAADGSDLVLVARRGERLEALAQDLRAGHGVQVHVIPFDLGRPRAAEALVAELAARGLEVDVLVNNAGFGARGRFTGQEPELLRAMIDLNVTELVALTRALLPAMVARGRGGVVNIASTAAFQAGPYMSVYYATKAFVLSFTEGLAVELDSSGVTACCVCPGATRTEFADVAGMTDLKLFDLTAMDARKVARIGYRGFRRGRTVVVTGLSNWLGSIGAQIAPRVLSRWLVGRMQAPE</sequence>
<dbReference type="PANTHER" id="PTHR44196">
    <property type="entry name" value="DEHYDROGENASE/REDUCTASE SDR FAMILY MEMBER 7B"/>
    <property type="match status" value="1"/>
</dbReference>
<accession>A0A518BFG5</accession>
<protein>
    <submittedName>
        <fullName evidence="4">NADP-dependent 3-hydroxy acid dehydrogenase YdfG</fullName>
        <ecNumber evidence="4">1.1.1.-</ecNumber>
    </submittedName>
</protein>
<dbReference type="SUPFAM" id="SSF51735">
    <property type="entry name" value="NAD(P)-binding Rossmann-fold domains"/>
    <property type="match status" value="1"/>
</dbReference>
<organism evidence="4 5">
    <name type="scientific">Engelhardtia mirabilis</name>
    <dbReference type="NCBI Taxonomy" id="2528011"/>
    <lineage>
        <taxon>Bacteria</taxon>
        <taxon>Pseudomonadati</taxon>
        <taxon>Planctomycetota</taxon>
        <taxon>Planctomycetia</taxon>
        <taxon>Planctomycetia incertae sedis</taxon>
        <taxon>Engelhardtia</taxon>
    </lineage>
</organism>
<dbReference type="Pfam" id="PF00106">
    <property type="entry name" value="adh_short"/>
    <property type="match status" value="1"/>
</dbReference>
<dbReference type="PIRSF" id="PIRSF000126">
    <property type="entry name" value="11-beta-HSD1"/>
    <property type="match status" value="1"/>
</dbReference>
<comment type="similarity">
    <text evidence="1 3">Belongs to the short-chain dehydrogenases/reductases (SDR) family.</text>
</comment>
<dbReference type="PANTHER" id="PTHR44196:SF2">
    <property type="entry name" value="SHORT-CHAIN DEHYDROGENASE-RELATED"/>
    <property type="match status" value="1"/>
</dbReference>
<dbReference type="AlphaFoldDB" id="A0A518BFG5"/>
<dbReference type="PRINTS" id="PR00080">
    <property type="entry name" value="SDRFAMILY"/>
</dbReference>
<dbReference type="GO" id="GO:0016491">
    <property type="term" value="F:oxidoreductase activity"/>
    <property type="evidence" value="ECO:0007669"/>
    <property type="project" value="UniProtKB-KW"/>
</dbReference>
<name>A0A518BFG5_9BACT</name>
<keyword evidence="5" id="KW-1185">Reference proteome</keyword>
<dbReference type="Gene3D" id="3.40.50.720">
    <property type="entry name" value="NAD(P)-binding Rossmann-like Domain"/>
    <property type="match status" value="1"/>
</dbReference>
<dbReference type="KEGG" id="pbap:Pla133_07900"/>
<evidence type="ECO:0000256" key="3">
    <source>
        <dbReference type="RuleBase" id="RU000363"/>
    </source>
</evidence>
<dbReference type="EC" id="1.1.1.-" evidence="4"/>
<dbReference type="InterPro" id="IPR036291">
    <property type="entry name" value="NAD(P)-bd_dom_sf"/>
</dbReference>
<dbReference type="InterPro" id="IPR002347">
    <property type="entry name" value="SDR_fam"/>
</dbReference>
<dbReference type="Proteomes" id="UP000316921">
    <property type="component" value="Chromosome"/>
</dbReference>
<dbReference type="EMBL" id="CP036287">
    <property type="protein sequence ID" value="QDU65724.1"/>
    <property type="molecule type" value="Genomic_DNA"/>
</dbReference>
<evidence type="ECO:0000256" key="2">
    <source>
        <dbReference type="ARBA" id="ARBA00023002"/>
    </source>
</evidence>
<dbReference type="RefSeq" id="WP_145062597.1">
    <property type="nucleotide sequence ID" value="NZ_CP036287.1"/>
</dbReference>
<dbReference type="GO" id="GO:0016020">
    <property type="term" value="C:membrane"/>
    <property type="evidence" value="ECO:0007669"/>
    <property type="project" value="TreeGrafter"/>
</dbReference>
<reference evidence="4 5" key="1">
    <citation type="submission" date="2019-02" db="EMBL/GenBank/DDBJ databases">
        <title>Deep-cultivation of Planctomycetes and their phenomic and genomic characterization uncovers novel biology.</title>
        <authorList>
            <person name="Wiegand S."/>
            <person name="Jogler M."/>
            <person name="Boedeker C."/>
            <person name="Pinto D."/>
            <person name="Vollmers J."/>
            <person name="Rivas-Marin E."/>
            <person name="Kohn T."/>
            <person name="Peeters S.H."/>
            <person name="Heuer A."/>
            <person name="Rast P."/>
            <person name="Oberbeckmann S."/>
            <person name="Bunk B."/>
            <person name="Jeske O."/>
            <person name="Meyerdierks A."/>
            <person name="Storesund J.E."/>
            <person name="Kallscheuer N."/>
            <person name="Luecker S."/>
            <person name="Lage O.M."/>
            <person name="Pohl T."/>
            <person name="Merkel B.J."/>
            <person name="Hornburger P."/>
            <person name="Mueller R.-W."/>
            <person name="Bruemmer F."/>
            <person name="Labrenz M."/>
            <person name="Spormann A.M."/>
            <person name="Op den Camp H."/>
            <person name="Overmann J."/>
            <person name="Amann R."/>
            <person name="Jetten M.S.M."/>
            <person name="Mascher T."/>
            <person name="Medema M.H."/>
            <person name="Devos D.P."/>
            <person name="Kaster A.-K."/>
            <person name="Ovreas L."/>
            <person name="Rohde M."/>
            <person name="Galperin M.Y."/>
            <person name="Jogler C."/>
        </authorList>
    </citation>
    <scope>NUCLEOTIDE SEQUENCE [LARGE SCALE GENOMIC DNA]</scope>
    <source>
        <strain evidence="4 5">Pla133</strain>
    </source>
</reference>
<proteinExistence type="inferred from homology"/>
<evidence type="ECO:0000313" key="4">
    <source>
        <dbReference type="EMBL" id="QDU65724.1"/>
    </source>
</evidence>